<dbReference type="EMBL" id="GBRH01185531">
    <property type="protein sequence ID" value="JAE12365.1"/>
    <property type="molecule type" value="Transcribed_RNA"/>
</dbReference>
<evidence type="ECO:0000313" key="1">
    <source>
        <dbReference type="EMBL" id="JAE12365.1"/>
    </source>
</evidence>
<sequence length="35" mass="3960">MITARRAKLQILGTVMIQVFFYIAAAGDCKHNSKY</sequence>
<proteinExistence type="predicted"/>
<protein>
    <submittedName>
        <fullName evidence="1">Uncharacterized protein</fullName>
    </submittedName>
</protein>
<name>A0A0A9FH29_ARUDO</name>
<reference evidence="1" key="1">
    <citation type="submission" date="2014-09" db="EMBL/GenBank/DDBJ databases">
        <authorList>
            <person name="Magalhaes I.L.F."/>
            <person name="Oliveira U."/>
            <person name="Santos F.R."/>
            <person name="Vidigal T.H.D.A."/>
            <person name="Brescovit A.D."/>
            <person name="Santos A.J."/>
        </authorList>
    </citation>
    <scope>NUCLEOTIDE SEQUENCE</scope>
    <source>
        <tissue evidence="1">Shoot tissue taken approximately 20 cm above the soil surface</tissue>
    </source>
</reference>
<dbReference type="AlphaFoldDB" id="A0A0A9FH29"/>
<reference evidence="1" key="2">
    <citation type="journal article" date="2015" name="Data Brief">
        <title>Shoot transcriptome of the giant reed, Arundo donax.</title>
        <authorList>
            <person name="Barrero R.A."/>
            <person name="Guerrero F.D."/>
            <person name="Moolhuijzen P."/>
            <person name="Goolsby J.A."/>
            <person name="Tidwell J."/>
            <person name="Bellgard S.E."/>
            <person name="Bellgard M.I."/>
        </authorList>
    </citation>
    <scope>NUCLEOTIDE SEQUENCE</scope>
    <source>
        <tissue evidence="1">Shoot tissue taken approximately 20 cm above the soil surface</tissue>
    </source>
</reference>
<accession>A0A0A9FH29</accession>
<organism evidence="1">
    <name type="scientific">Arundo donax</name>
    <name type="common">Giant reed</name>
    <name type="synonym">Donax arundinaceus</name>
    <dbReference type="NCBI Taxonomy" id="35708"/>
    <lineage>
        <taxon>Eukaryota</taxon>
        <taxon>Viridiplantae</taxon>
        <taxon>Streptophyta</taxon>
        <taxon>Embryophyta</taxon>
        <taxon>Tracheophyta</taxon>
        <taxon>Spermatophyta</taxon>
        <taxon>Magnoliopsida</taxon>
        <taxon>Liliopsida</taxon>
        <taxon>Poales</taxon>
        <taxon>Poaceae</taxon>
        <taxon>PACMAD clade</taxon>
        <taxon>Arundinoideae</taxon>
        <taxon>Arundineae</taxon>
        <taxon>Arundo</taxon>
    </lineage>
</organism>